<evidence type="ECO:0000256" key="4">
    <source>
        <dbReference type="PROSITE-ProRule" id="PRU00134"/>
    </source>
</evidence>
<keyword evidence="1" id="KW-0479">Metal-binding</keyword>
<gene>
    <name evidence="7" type="ORF">OOU_Y34scaffold00174g85</name>
</gene>
<keyword evidence="2 4" id="KW-0863">Zinc-finger</keyword>
<dbReference type="SUPFAM" id="SSF144232">
    <property type="entry name" value="HIT/MYND zinc finger-like"/>
    <property type="match status" value="1"/>
</dbReference>
<keyword evidence="3" id="KW-0862">Zinc</keyword>
<dbReference type="GO" id="GO:0008270">
    <property type="term" value="F:zinc ion binding"/>
    <property type="evidence" value="ECO:0007669"/>
    <property type="project" value="UniProtKB-KW"/>
</dbReference>
<organism evidence="7">
    <name type="scientific">Pyricularia oryzae (strain Y34)</name>
    <name type="common">Rice blast fungus</name>
    <name type="synonym">Magnaporthe oryzae</name>
    <dbReference type="NCBI Taxonomy" id="1143189"/>
    <lineage>
        <taxon>Eukaryota</taxon>
        <taxon>Fungi</taxon>
        <taxon>Dikarya</taxon>
        <taxon>Ascomycota</taxon>
        <taxon>Pezizomycotina</taxon>
        <taxon>Sordariomycetes</taxon>
        <taxon>Sordariomycetidae</taxon>
        <taxon>Magnaporthales</taxon>
        <taxon>Pyriculariaceae</taxon>
        <taxon>Pyricularia</taxon>
    </lineage>
</organism>
<evidence type="ECO:0000313" key="7">
    <source>
        <dbReference type="EMBL" id="ELQ43120.1"/>
    </source>
</evidence>
<dbReference type="AlphaFoldDB" id="A0AA97P716"/>
<dbReference type="PROSITE" id="PS01360">
    <property type="entry name" value="ZF_MYND_1"/>
    <property type="match status" value="1"/>
</dbReference>
<reference evidence="7" key="1">
    <citation type="journal article" date="2012" name="PLoS Genet.">
        <title>Comparative analysis of the genomes of two field isolates of the rice blast fungus Magnaporthe oryzae.</title>
        <authorList>
            <person name="Xue M."/>
            <person name="Yang J."/>
            <person name="Li Z."/>
            <person name="Hu S."/>
            <person name="Yao N."/>
            <person name="Dean R.A."/>
            <person name="Zhao W."/>
            <person name="Shen M."/>
            <person name="Zhang H."/>
            <person name="Li C."/>
            <person name="Liu L."/>
            <person name="Cao L."/>
            <person name="Xu X."/>
            <person name="Xing Y."/>
            <person name="Hsiang T."/>
            <person name="Zhang Z."/>
            <person name="Xu J.R."/>
            <person name="Peng Y.L."/>
        </authorList>
    </citation>
    <scope>NUCLEOTIDE SEQUENCE</scope>
    <source>
        <strain evidence="7">Y34</strain>
    </source>
</reference>
<accession>A0AA97P716</accession>
<evidence type="ECO:0000256" key="1">
    <source>
        <dbReference type="ARBA" id="ARBA00022723"/>
    </source>
</evidence>
<evidence type="ECO:0000259" key="6">
    <source>
        <dbReference type="PROSITE" id="PS50865"/>
    </source>
</evidence>
<dbReference type="InterPro" id="IPR002893">
    <property type="entry name" value="Znf_MYND"/>
</dbReference>
<evidence type="ECO:0000256" key="2">
    <source>
        <dbReference type="ARBA" id="ARBA00022771"/>
    </source>
</evidence>
<dbReference type="Proteomes" id="UP000011086">
    <property type="component" value="Unassembled WGS sequence"/>
</dbReference>
<evidence type="ECO:0000256" key="3">
    <source>
        <dbReference type="ARBA" id="ARBA00022833"/>
    </source>
</evidence>
<sequence>MKAGSKFKRLPRQAFCHFCGEQRPDLLICQRCEMVHYCSREHQIADHPCHSTNCRLVAKCIKEVSEEAERLRNLVWDMDPYGKFFTIPETRNYMRAQMSLGRVMGSFNTPYAVNAQLELLLKLCRLAREDNGLVLRTVIPGLMLRLGKDQECYDFLKWWGTTPIHSPCFTNIYLPYLDLKDSYAYEDYRWIFSGSSFELSMVVALLLIKIRLFLDLQLLQRTFSRSGTNGSPSQAKDNQQALDSSIVETATQDTCQQMPAIQKAAENGSVDAQPRNESASPQPRDPQMNAQKHGSMVSGNDTTGTTKIFERDKTNGTKSQFLKPLSADVARIIPCLRSNIVINHLQQIQNFDHTLQIAQLEIDISELYTIINQINARFWGDLLDPSKAQIANTYCMDPSGMAESFSVVNVSQKSWLIDGRDTTEKHLYAGSGASRLYLLPMSGAKIGYPVYVSKVAYW</sequence>
<feature type="compositionally biased region" description="Polar residues" evidence="5">
    <location>
        <begin position="288"/>
        <end position="305"/>
    </location>
</feature>
<dbReference type="PROSITE" id="PS50865">
    <property type="entry name" value="ZF_MYND_2"/>
    <property type="match status" value="1"/>
</dbReference>
<feature type="domain" description="MYND-type" evidence="6">
    <location>
        <begin position="16"/>
        <end position="54"/>
    </location>
</feature>
<proteinExistence type="predicted"/>
<feature type="region of interest" description="Disordered" evidence="5">
    <location>
        <begin position="264"/>
        <end position="305"/>
    </location>
</feature>
<dbReference type="Gene3D" id="6.10.140.2220">
    <property type="match status" value="1"/>
</dbReference>
<protein>
    <recommendedName>
        <fullName evidence="6">MYND-type domain-containing protein</fullName>
    </recommendedName>
</protein>
<name>A0AA97P716_PYRO3</name>
<dbReference type="EMBL" id="JH792938">
    <property type="protein sequence ID" value="ELQ43120.1"/>
    <property type="molecule type" value="Genomic_DNA"/>
</dbReference>
<dbReference type="Pfam" id="PF01753">
    <property type="entry name" value="zf-MYND"/>
    <property type="match status" value="1"/>
</dbReference>
<evidence type="ECO:0000256" key="5">
    <source>
        <dbReference type="SAM" id="MobiDB-lite"/>
    </source>
</evidence>